<dbReference type="InterPro" id="IPR036291">
    <property type="entry name" value="NAD(P)-bd_dom_sf"/>
</dbReference>
<dbReference type="SUPFAM" id="SSF55347">
    <property type="entry name" value="Glyceraldehyde-3-phosphate dehydrogenase-like, C-terminal domain"/>
    <property type="match status" value="1"/>
</dbReference>
<dbReference type="EMBL" id="QYZD01000013">
    <property type="protein sequence ID" value="RJG22927.1"/>
    <property type="molecule type" value="Genomic_DNA"/>
</dbReference>
<evidence type="ECO:0000256" key="2">
    <source>
        <dbReference type="ARBA" id="ARBA00023002"/>
    </source>
</evidence>
<dbReference type="OrthoDB" id="9815825at2"/>
<sequence>MTDKLRWGILGCASIAMRAVIPGIRASETGEVAAIASRDLIKAEETARKLNIPHAYGSYEEMLADPDIDAVYIPLPNHLHMEWTIRAAERCMMSAVIPSARPVCGRHGAGRCDGAGVLLPEHGDVDMMASGLLEFPNGVGLTFDCAMWAASRNTLEILGSDGRIVLPSAFVGNPAFTVYGMNGTREETPPELNTYALQADNLARAVWGREKLLFEPEDAVLNMKAVDACLASARDRRRVAIHDM</sequence>
<organism evidence="5 6">
    <name type="scientific">Paenibacillus thiaminolyticus</name>
    <name type="common">Bacillus thiaminolyticus</name>
    <dbReference type="NCBI Taxonomy" id="49283"/>
    <lineage>
        <taxon>Bacteria</taxon>
        <taxon>Bacillati</taxon>
        <taxon>Bacillota</taxon>
        <taxon>Bacilli</taxon>
        <taxon>Bacillales</taxon>
        <taxon>Paenibacillaceae</taxon>
        <taxon>Paenibacillus</taxon>
    </lineage>
</organism>
<gene>
    <name evidence="5" type="ORF">DQX05_15355</name>
</gene>
<comment type="caution">
    <text evidence="5">The sequence shown here is derived from an EMBL/GenBank/DDBJ whole genome shotgun (WGS) entry which is preliminary data.</text>
</comment>
<dbReference type="Proteomes" id="UP000266177">
    <property type="component" value="Unassembled WGS sequence"/>
</dbReference>
<dbReference type="Gene3D" id="3.40.50.720">
    <property type="entry name" value="NAD(P)-binding Rossmann-like Domain"/>
    <property type="match status" value="1"/>
</dbReference>
<reference evidence="5 6" key="1">
    <citation type="submission" date="2018-09" db="EMBL/GenBank/DDBJ databases">
        <title>Paenibacillus SK2017-BO5.</title>
        <authorList>
            <person name="Piskunova J.V."/>
            <person name="Dubiley S.A."/>
            <person name="Severinov K.V."/>
        </authorList>
    </citation>
    <scope>NUCLEOTIDE SEQUENCE [LARGE SCALE GENOMIC DNA]</scope>
    <source>
        <strain evidence="5 6">BO5</strain>
    </source>
</reference>
<name>A0A3A3H1W7_PANTH</name>
<dbReference type="PANTHER" id="PTHR22604:SF105">
    <property type="entry name" value="TRANS-1,2-DIHYDROBENZENE-1,2-DIOL DEHYDROGENASE"/>
    <property type="match status" value="1"/>
</dbReference>
<evidence type="ECO:0000256" key="1">
    <source>
        <dbReference type="ARBA" id="ARBA00010928"/>
    </source>
</evidence>
<dbReference type="SUPFAM" id="SSF51735">
    <property type="entry name" value="NAD(P)-binding Rossmann-fold domains"/>
    <property type="match status" value="1"/>
</dbReference>
<feature type="domain" description="Gfo/Idh/MocA-like oxidoreductase N-terminal" evidence="3">
    <location>
        <begin position="5"/>
        <end position="91"/>
    </location>
</feature>
<protein>
    <submittedName>
        <fullName evidence="5">Gfo/Idh/MocA family oxidoreductase</fullName>
    </submittedName>
</protein>
<comment type="similarity">
    <text evidence="1">Belongs to the Gfo/Idh/MocA family.</text>
</comment>
<dbReference type="Pfam" id="PF02894">
    <property type="entry name" value="GFO_IDH_MocA_C"/>
    <property type="match status" value="1"/>
</dbReference>
<evidence type="ECO:0000313" key="6">
    <source>
        <dbReference type="Proteomes" id="UP000266177"/>
    </source>
</evidence>
<dbReference type="GO" id="GO:0016491">
    <property type="term" value="F:oxidoreductase activity"/>
    <property type="evidence" value="ECO:0007669"/>
    <property type="project" value="UniProtKB-KW"/>
</dbReference>
<evidence type="ECO:0000313" key="5">
    <source>
        <dbReference type="EMBL" id="RJG22927.1"/>
    </source>
</evidence>
<dbReference type="GO" id="GO:0000166">
    <property type="term" value="F:nucleotide binding"/>
    <property type="evidence" value="ECO:0007669"/>
    <property type="project" value="InterPro"/>
</dbReference>
<dbReference type="AlphaFoldDB" id="A0A3A3H1W7"/>
<dbReference type="RefSeq" id="WP_119794525.1">
    <property type="nucleotide sequence ID" value="NZ_QYZD01000013.1"/>
</dbReference>
<dbReference type="PANTHER" id="PTHR22604">
    <property type="entry name" value="OXIDOREDUCTASES"/>
    <property type="match status" value="1"/>
</dbReference>
<dbReference type="Pfam" id="PF01408">
    <property type="entry name" value="GFO_IDH_MocA"/>
    <property type="match status" value="1"/>
</dbReference>
<keyword evidence="2" id="KW-0560">Oxidoreductase</keyword>
<dbReference type="InterPro" id="IPR050984">
    <property type="entry name" value="Gfo/Idh/MocA_domain"/>
</dbReference>
<feature type="domain" description="Gfo/Idh/MocA-like oxidoreductase C-terminal" evidence="4">
    <location>
        <begin position="109"/>
        <end position="241"/>
    </location>
</feature>
<evidence type="ECO:0000259" key="4">
    <source>
        <dbReference type="Pfam" id="PF02894"/>
    </source>
</evidence>
<dbReference type="InterPro" id="IPR000683">
    <property type="entry name" value="Gfo/Idh/MocA-like_OxRdtase_N"/>
</dbReference>
<dbReference type="Gene3D" id="3.30.360.10">
    <property type="entry name" value="Dihydrodipicolinate Reductase, domain 2"/>
    <property type="match status" value="1"/>
</dbReference>
<proteinExistence type="inferred from homology"/>
<dbReference type="InterPro" id="IPR004104">
    <property type="entry name" value="Gfo/Idh/MocA-like_OxRdtase_C"/>
</dbReference>
<evidence type="ECO:0000259" key="3">
    <source>
        <dbReference type="Pfam" id="PF01408"/>
    </source>
</evidence>
<accession>A0A3A3H1W7</accession>